<evidence type="ECO:0000313" key="1">
    <source>
        <dbReference type="EMBL" id="ERN02552.1"/>
    </source>
</evidence>
<protein>
    <submittedName>
        <fullName evidence="1">Uncharacterized protein</fullName>
    </submittedName>
</protein>
<keyword evidence="2" id="KW-1185">Reference proteome</keyword>
<organism evidence="1 2">
    <name type="scientific">Amborella trichopoda</name>
    <dbReference type="NCBI Taxonomy" id="13333"/>
    <lineage>
        <taxon>Eukaryota</taxon>
        <taxon>Viridiplantae</taxon>
        <taxon>Streptophyta</taxon>
        <taxon>Embryophyta</taxon>
        <taxon>Tracheophyta</taxon>
        <taxon>Spermatophyta</taxon>
        <taxon>Magnoliopsida</taxon>
        <taxon>Amborellales</taxon>
        <taxon>Amborellaceae</taxon>
        <taxon>Amborella</taxon>
    </lineage>
</organism>
<dbReference type="AlphaFoldDB" id="W1NY44"/>
<gene>
    <name evidence="1" type="ORF">AMTR_s00083p00181090</name>
</gene>
<dbReference type="Proteomes" id="UP000017836">
    <property type="component" value="Unassembled WGS sequence"/>
</dbReference>
<proteinExistence type="predicted"/>
<accession>W1NY44</accession>
<evidence type="ECO:0000313" key="2">
    <source>
        <dbReference type="Proteomes" id="UP000017836"/>
    </source>
</evidence>
<dbReference type="HOGENOM" id="CLU_2645218_0_0_1"/>
<dbReference type="Gramene" id="ERN02552">
    <property type="protein sequence ID" value="ERN02552"/>
    <property type="gene ID" value="AMTR_s00083p00181090"/>
</dbReference>
<reference evidence="2" key="1">
    <citation type="journal article" date="2013" name="Science">
        <title>The Amborella genome and the evolution of flowering plants.</title>
        <authorList>
            <consortium name="Amborella Genome Project"/>
        </authorList>
    </citation>
    <scope>NUCLEOTIDE SEQUENCE [LARGE SCALE GENOMIC DNA]</scope>
</reference>
<feature type="non-terminal residue" evidence="1">
    <location>
        <position position="77"/>
    </location>
</feature>
<name>W1NY44_AMBTC</name>
<sequence>MARIMGLSEIMACWAGSTARWKVVKRGALNGVGAQRRREECSMGGVLRLSKGSGALSYRMARKFRASYWRFRPLGRN</sequence>
<dbReference type="EMBL" id="KI394526">
    <property type="protein sequence ID" value="ERN02552.1"/>
    <property type="molecule type" value="Genomic_DNA"/>
</dbReference>